<keyword evidence="1" id="KW-0812">Transmembrane</keyword>
<evidence type="ECO:0000256" key="1">
    <source>
        <dbReference type="SAM" id="Phobius"/>
    </source>
</evidence>
<organism evidence="2 3">
    <name type="scientific">Roseateles subflavus</name>
    <dbReference type="NCBI Taxonomy" id="3053353"/>
    <lineage>
        <taxon>Bacteria</taxon>
        <taxon>Pseudomonadati</taxon>
        <taxon>Pseudomonadota</taxon>
        <taxon>Betaproteobacteria</taxon>
        <taxon>Burkholderiales</taxon>
        <taxon>Sphaerotilaceae</taxon>
        <taxon>Roseateles</taxon>
    </lineage>
</organism>
<dbReference type="RefSeq" id="WP_285981088.1">
    <property type="nucleotide sequence ID" value="NZ_JASVDS010000001.1"/>
</dbReference>
<dbReference type="EMBL" id="JASVDS010000001">
    <property type="protein sequence ID" value="MDL5030967.1"/>
    <property type="molecule type" value="Genomic_DNA"/>
</dbReference>
<name>A0ABT7LDN5_9BURK</name>
<keyword evidence="1" id="KW-1133">Transmembrane helix</keyword>
<dbReference type="Proteomes" id="UP001238603">
    <property type="component" value="Unassembled WGS sequence"/>
</dbReference>
<keyword evidence="3" id="KW-1185">Reference proteome</keyword>
<proteinExistence type="predicted"/>
<evidence type="ECO:0000313" key="3">
    <source>
        <dbReference type="Proteomes" id="UP001238603"/>
    </source>
</evidence>
<protein>
    <submittedName>
        <fullName evidence="2">Uncharacterized protein</fullName>
    </submittedName>
</protein>
<reference evidence="2 3" key="1">
    <citation type="submission" date="2023-06" db="EMBL/GenBank/DDBJ databases">
        <title>Pelomonas sp. APW6 16S ribosomal RNA gene genome sequencing and assembly.</title>
        <authorList>
            <person name="Woo H."/>
        </authorList>
    </citation>
    <scope>NUCLEOTIDE SEQUENCE [LARGE SCALE GENOMIC DNA]</scope>
    <source>
        <strain evidence="2 3">APW6</strain>
    </source>
</reference>
<gene>
    <name evidence="2" type="ORF">QRD43_03530</name>
</gene>
<feature type="transmembrane region" description="Helical" evidence="1">
    <location>
        <begin position="95"/>
        <end position="122"/>
    </location>
</feature>
<accession>A0ABT7LDN5</accession>
<evidence type="ECO:0000313" key="2">
    <source>
        <dbReference type="EMBL" id="MDL5030967.1"/>
    </source>
</evidence>
<sequence length="141" mass="14771">MFYALSWSVVALLLAVWSLALWALHALGTWVLTQAGGLATPEAGAPATLPALPDWLAPWLPESWAPLLQSALSTLGPLVQQLLETMPALAGGLTLAAWLVWGLGAFVLMVLGAALHGLVALWRRDRPAAGPGQNRVLVAAP</sequence>
<comment type="caution">
    <text evidence="2">The sequence shown here is derived from an EMBL/GenBank/DDBJ whole genome shotgun (WGS) entry which is preliminary data.</text>
</comment>
<keyword evidence="1" id="KW-0472">Membrane</keyword>